<dbReference type="Pfam" id="PF04390">
    <property type="entry name" value="LptE"/>
    <property type="match status" value="1"/>
</dbReference>
<dbReference type="GO" id="GO:0009279">
    <property type="term" value="C:cell outer membrane"/>
    <property type="evidence" value="ECO:0007669"/>
    <property type="project" value="UniProtKB-SubCell"/>
</dbReference>
<dbReference type="PANTHER" id="PTHR38098:SF1">
    <property type="entry name" value="LPS-ASSEMBLY LIPOPROTEIN LPTE"/>
    <property type="match status" value="1"/>
</dbReference>
<dbReference type="AlphaFoldDB" id="A0A450W7R6"/>
<dbReference type="Gene3D" id="3.30.160.150">
    <property type="entry name" value="Lipoprotein like domain"/>
    <property type="match status" value="1"/>
</dbReference>
<evidence type="ECO:0000256" key="1">
    <source>
        <dbReference type="ARBA" id="ARBA00022729"/>
    </source>
</evidence>
<dbReference type="GO" id="GO:0001530">
    <property type="term" value="F:lipopolysaccharide binding"/>
    <property type="evidence" value="ECO:0007669"/>
    <property type="project" value="TreeGrafter"/>
</dbReference>
<dbReference type="InterPro" id="IPR007485">
    <property type="entry name" value="LPS_assembly_LptE"/>
</dbReference>
<comment type="function">
    <text evidence="6">Together with LptD, is involved in the assembly of lipopolysaccharide (LPS) at the surface of the outer membrane. Required for the proper assembly of LptD. Binds LPS and may serve as the LPS recognition site at the outer membrane.</text>
</comment>
<evidence type="ECO:0000256" key="3">
    <source>
        <dbReference type="ARBA" id="ARBA00023139"/>
    </source>
</evidence>
<comment type="subcellular location">
    <subcellularLocation>
        <location evidence="6">Cell outer membrane</location>
        <topology evidence="6">Lipid-anchor</topology>
    </subcellularLocation>
</comment>
<evidence type="ECO:0000256" key="2">
    <source>
        <dbReference type="ARBA" id="ARBA00023136"/>
    </source>
</evidence>
<keyword evidence="4 6" id="KW-0998">Cell outer membrane</keyword>
<sequence length="164" mass="18298">MIFPLRLIGIFIIAASLLTGCGFHLRGNFTLPDSMSSLYIQVPTHLANELMVLLEGNGIAIAPDRDAANAILVVEQESFDKRTLSVDSKSGKEREHELAYTISYRVLATDGRELLPKRTINLVRDYVFDESAVLGTTQEEGVLYKEMRQDAAHQILRHLAAWSP</sequence>
<comment type="similarity">
    <text evidence="6">Belongs to the LptE lipoprotein family.</text>
</comment>
<evidence type="ECO:0000256" key="5">
    <source>
        <dbReference type="ARBA" id="ARBA00023288"/>
    </source>
</evidence>
<accession>A0A450W7R6</accession>
<protein>
    <recommendedName>
        <fullName evidence="6">LPS-assembly lipoprotein LptE</fullName>
    </recommendedName>
</protein>
<reference evidence="7" key="1">
    <citation type="submission" date="2019-02" db="EMBL/GenBank/DDBJ databases">
        <authorList>
            <person name="Gruber-Vodicka R. H."/>
            <person name="Seah K. B. B."/>
        </authorList>
    </citation>
    <scope>NUCLEOTIDE SEQUENCE</scope>
    <source>
        <strain evidence="7">BECK_BY7</strain>
    </source>
</reference>
<name>A0A450W7R6_9GAMM</name>
<proteinExistence type="inferred from homology"/>
<dbReference type="GO" id="GO:0043165">
    <property type="term" value="P:Gram-negative-bacterium-type cell outer membrane assembly"/>
    <property type="evidence" value="ECO:0007669"/>
    <property type="project" value="UniProtKB-UniRule"/>
</dbReference>
<keyword evidence="3 6" id="KW-0564">Palmitate</keyword>
<evidence type="ECO:0000256" key="4">
    <source>
        <dbReference type="ARBA" id="ARBA00023237"/>
    </source>
</evidence>
<dbReference type="PANTHER" id="PTHR38098">
    <property type="entry name" value="LPS-ASSEMBLY LIPOPROTEIN LPTE"/>
    <property type="match status" value="1"/>
</dbReference>
<keyword evidence="5 6" id="KW-0449">Lipoprotein</keyword>
<organism evidence="7">
    <name type="scientific">Candidatus Kentrum sp. LFY</name>
    <dbReference type="NCBI Taxonomy" id="2126342"/>
    <lineage>
        <taxon>Bacteria</taxon>
        <taxon>Pseudomonadati</taxon>
        <taxon>Pseudomonadota</taxon>
        <taxon>Gammaproteobacteria</taxon>
        <taxon>Candidatus Kentrum</taxon>
    </lineage>
</organism>
<keyword evidence="2 6" id="KW-0472">Membrane</keyword>
<dbReference type="HAMAP" id="MF_01186">
    <property type="entry name" value="LPS_assembly_LptE"/>
    <property type="match status" value="1"/>
</dbReference>
<evidence type="ECO:0000313" key="7">
    <source>
        <dbReference type="EMBL" id="VFK13102.1"/>
    </source>
</evidence>
<evidence type="ECO:0000256" key="6">
    <source>
        <dbReference type="HAMAP-Rule" id="MF_01186"/>
    </source>
</evidence>
<dbReference type="GO" id="GO:1990351">
    <property type="term" value="C:transporter complex"/>
    <property type="evidence" value="ECO:0007669"/>
    <property type="project" value="TreeGrafter"/>
</dbReference>
<comment type="subunit">
    <text evidence="6">Component of the lipopolysaccharide transport and assembly complex. Interacts with LptD.</text>
</comment>
<dbReference type="PROSITE" id="PS51257">
    <property type="entry name" value="PROKAR_LIPOPROTEIN"/>
    <property type="match status" value="1"/>
</dbReference>
<dbReference type="GO" id="GO:0015920">
    <property type="term" value="P:lipopolysaccharide transport"/>
    <property type="evidence" value="ECO:0007669"/>
    <property type="project" value="TreeGrafter"/>
</dbReference>
<keyword evidence="1 6" id="KW-0732">Signal</keyword>
<dbReference type="EMBL" id="CAADFN010000002">
    <property type="protein sequence ID" value="VFK13102.1"/>
    <property type="molecule type" value="Genomic_DNA"/>
</dbReference>
<gene>
    <name evidence="6" type="primary">lptE</name>
    <name evidence="7" type="ORF">BECKLFY1418C_GA0070996_100263</name>
</gene>